<keyword evidence="2" id="KW-0812">Transmembrane</keyword>
<dbReference type="Proteomes" id="UP001363151">
    <property type="component" value="Unassembled WGS sequence"/>
</dbReference>
<protein>
    <submittedName>
        <fullName evidence="3">Uncharacterized protein</fullName>
    </submittedName>
</protein>
<gene>
    <name evidence="3" type="ORF">SO694_00023111</name>
</gene>
<keyword evidence="2" id="KW-1133">Transmembrane helix</keyword>
<comment type="caution">
    <text evidence="3">The sequence shown here is derived from an EMBL/GenBank/DDBJ whole genome shotgun (WGS) entry which is preliminary data.</text>
</comment>
<evidence type="ECO:0000256" key="1">
    <source>
        <dbReference type="SAM" id="MobiDB-lite"/>
    </source>
</evidence>
<feature type="transmembrane region" description="Helical" evidence="2">
    <location>
        <begin position="421"/>
        <end position="451"/>
    </location>
</feature>
<dbReference type="EMBL" id="JBBJCI010000230">
    <property type="protein sequence ID" value="KAK7238346.1"/>
    <property type="molecule type" value="Genomic_DNA"/>
</dbReference>
<feature type="transmembrane region" description="Helical" evidence="2">
    <location>
        <begin position="6"/>
        <end position="28"/>
    </location>
</feature>
<keyword evidence="2" id="KW-0472">Membrane</keyword>
<evidence type="ECO:0000313" key="4">
    <source>
        <dbReference type="Proteomes" id="UP001363151"/>
    </source>
</evidence>
<name>A0ABR1FTU2_AURAN</name>
<accession>A0ABR1FTU2</accession>
<sequence length="456" mass="47584">MVDKVPLVWSASAVYAGVGLAASSYYLVTLDASEACYKCRTDAWGAARQLEGLDELLGWLEWSAMGVGADVAPKLVAAFGAERCAVAGLASAVEDVRSASAGALAALTHDDELARRVAASTCAVATLVDELERVADPPASPSRAATPEALDAAEHWADLYARRVAVLVSLGNLTRDAAGVLASDDDLAPRLADALFVLLESLRDAREATDAAAAARRRVCGGAQGPRRRARRCSAPGRRTSAVRAPRHDRRARGVGAPRRAPRRRRAERRGGAPGPARRAPLLADLAWAEGRRVALHANFALYRALGGDSAEAAALDAPPPELGVAAGLDARARCRARARRVRAAPLAFAAGWGAVRRAWVHSTSQEAFLKAVGFSLPRAAASAAAATAAASAALTALYGARGFRYEARRSFFAEGDAAQIALSATVVSADLAVLFVALRVAPFCVFPFLVANVLA</sequence>
<organism evidence="3 4">
    <name type="scientific">Aureococcus anophagefferens</name>
    <name type="common">Harmful bloom alga</name>
    <dbReference type="NCBI Taxonomy" id="44056"/>
    <lineage>
        <taxon>Eukaryota</taxon>
        <taxon>Sar</taxon>
        <taxon>Stramenopiles</taxon>
        <taxon>Ochrophyta</taxon>
        <taxon>Pelagophyceae</taxon>
        <taxon>Pelagomonadales</taxon>
        <taxon>Pelagomonadaceae</taxon>
        <taxon>Aureococcus</taxon>
    </lineage>
</organism>
<keyword evidence="4" id="KW-1185">Reference proteome</keyword>
<feature type="region of interest" description="Disordered" evidence="1">
    <location>
        <begin position="223"/>
        <end position="277"/>
    </location>
</feature>
<evidence type="ECO:0000256" key="2">
    <source>
        <dbReference type="SAM" id="Phobius"/>
    </source>
</evidence>
<proteinExistence type="predicted"/>
<feature type="transmembrane region" description="Helical" evidence="2">
    <location>
        <begin position="380"/>
        <end position="401"/>
    </location>
</feature>
<reference evidence="3 4" key="1">
    <citation type="submission" date="2024-03" db="EMBL/GenBank/DDBJ databases">
        <title>Aureococcus anophagefferens CCMP1851 and Kratosvirus quantuckense: Draft genome of a second virus-susceptible host strain in the model system.</title>
        <authorList>
            <person name="Chase E."/>
            <person name="Truchon A.R."/>
            <person name="Schepens W."/>
            <person name="Wilhelm S.W."/>
        </authorList>
    </citation>
    <scope>NUCLEOTIDE SEQUENCE [LARGE SCALE GENOMIC DNA]</scope>
    <source>
        <strain evidence="3 4">CCMP1851</strain>
    </source>
</reference>
<evidence type="ECO:0000313" key="3">
    <source>
        <dbReference type="EMBL" id="KAK7238346.1"/>
    </source>
</evidence>